<gene>
    <name evidence="4" type="ORF">DR999_PMT22175</name>
</gene>
<evidence type="ECO:0000313" key="5">
    <source>
        <dbReference type="Proteomes" id="UP000297703"/>
    </source>
</evidence>
<comment type="caution">
    <text evidence="4">The sequence shown here is derived from an EMBL/GenBank/DDBJ whole genome shotgun (WGS) entry which is preliminary data.</text>
</comment>
<dbReference type="InterPro" id="IPR023412">
    <property type="entry name" value="RNaseA_domain"/>
</dbReference>
<evidence type="ECO:0000313" key="4">
    <source>
        <dbReference type="EMBL" id="TFJ96067.1"/>
    </source>
</evidence>
<feature type="chain" id="PRO_5020036884" evidence="2">
    <location>
        <begin position="38"/>
        <end position="153"/>
    </location>
</feature>
<proteinExistence type="inferred from homology"/>
<dbReference type="GO" id="GO:0004540">
    <property type="term" value="F:RNA nuclease activity"/>
    <property type="evidence" value="ECO:0007669"/>
    <property type="project" value="TreeGrafter"/>
</dbReference>
<dbReference type="Pfam" id="PF00074">
    <property type="entry name" value="RnaseA"/>
    <property type="match status" value="1"/>
</dbReference>
<organism evidence="4 5">
    <name type="scientific">Platysternon megacephalum</name>
    <name type="common">big-headed turtle</name>
    <dbReference type="NCBI Taxonomy" id="55544"/>
    <lineage>
        <taxon>Eukaryota</taxon>
        <taxon>Metazoa</taxon>
        <taxon>Chordata</taxon>
        <taxon>Craniata</taxon>
        <taxon>Vertebrata</taxon>
        <taxon>Euteleostomi</taxon>
        <taxon>Archelosauria</taxon>
        <taxon>Testudinata</taxon>
        <taxon>Testudines</taxon>
        <taxon>Cryptodira</taxon>
        <taxon>Durocryptodira</taxon>
        <taxon>Testudinoidea</taxon>
        <taxon>Platysternidae</taxon>
        <taxon>Platysternon</taxon>
    </lineage>
</organism>
<dbReference type="PANTHER" id="PTHR11437">
    <property type="entry name" value="RIBONUCLEASE"/>
    <property type="match status" value="1"/>
</dbReference>
<name>A0A4D9DIR5_9SAUR</name>
<dbReference type="SMART" id="SM00092">
    <property type="entry name" value="RNAse_Pc"/>
    <property type="match status" value="1"/>
</dbReference>
<dbReference type="Proteomes" id="UP000297703">
    <property type="component" value="Unassembled WGS sequence"/>
</dbReference>
<evidence type="ECO:0000256" key="1">
    <source>
        <dbReference type="ARBA" id="ARBA00005600"/>
    </source>
</evidence>
<evidence type="ECO:0000256" key="2">
    <source>
        <dbReference type="SAM" id="SignalP"/>
    </source>
</evidence>
<accession>A0A4D9DIR5</accession>
<keyword evidence="5" id="KW-1185">Reference proteome</keyword>
<keyword evidence="2" id="KW-0732">Signal</keyword>
<dbReference type="GO" id="GO:0050830">
    <property type="term" value="P:defense response to Gram-positive bacterium"/>
    <property type="evidence" value="ECO:0007669"/>
    <property type="project" value="TreeGrafter"/>
</dbReference>
<dbReference type="SUPFAM" id="SSF54076">
    <property type="entry name" value="RNase A-like"/>
    <property type="match status" value="1"/>
</dbReference>
<comment type="similarity">
    <text evidence="1">Belongs to the pancreatic ribonuclease family.</text>
</comment>
<protein>
    <submittedName>
        <fullName evidence="4">Ribonuclease-like protein</fullName>
    </submittedName>
</protein>
<dbReference type="OrthoDB" id="8573660at2759"/>
<dbReference type="PANTHER" id="PTHR11437:SF65">
    <property type="entry name" value="ANGIOGENIN-2"/>
    <property type="match status" value="1"/>
</dbReference>
<dbReference type="EMBL" id="QXTE01000824">
    <property type="protein sequence ID" value="TFJ96067.1"/>
    <property type="molecule type" value="Genomic_DNA"/>
</dbReference>
<dbReference type="InterPro" id="IPR001427">
    <property type="entry name" value="RNaseA"/>
</dbReference>
<feature type="domain" description="Ribonuclease A-domain" evidence="3">
    <location>
        <begin position="40"/>
        <end position="147"/>
    </location>
</feature>
<feature type="signal peptide" evidence="2">
    <location>
        <begin position="1"/>
        <end position="37"/>
    </location>
</feature>
<dbReference type="GO" id="GO:0003676">
    <property type="term" value="F:nucleic acid binding"/>
    <property type="evidence" value="ECO:0007669"/>
    <property type="project" value="InterPro"/>
</dbReference>
<evidence type="ECO:0000259" key="3">
    <source>
        <dbReference type="SMART" id="SM00092"/>
    </source>
</evidence>
<dbReference type="AlphaFoldDB" id="A0A4D9DIR5"/>
<dbReference type="Gene3D" id="3.10.130.10">
    <property type="entry name" value="Ribonuclease A-like domain"/>
    <property type="match status" value="1"/>
</dbReference>
<reference evidence="4 5" key="1">
    <citation type="submission" date="2019-04" db="EMBL/GenBank/DDBJ databases">
        <title>Draft genome of the big-headed turtle Platysternon megacephalum.</title>
        <authorList>
            <person name="Gong S."/>
        </authorList>
    </citation>
    <scope>NUCLEOTIDE SEQUENCE [LARGE SCALE GENOMIC DNA]</scope>
    <source>
        <strain evidence="4">DO16091913</strain>
        <tissue evidence="4">Muscle</tissue>
    </source>
</reference>
<reference evidence="4 5" key="2">
    <citation type="submission" date="2019-04" db="EMBL/GenBank/DDBJ databases">
        <title>The genome sequence of big-headed turtle.</title>
        <authorList>
            <person name="Gong S."/>
        </authorList>
    </citation>
    <scope>NUCLEOTIDE SEQUENCE [LARGE SCALE GENOMIC DNA]</scope>
    <source>
        <strain evidence="4">DO16091913</strain>
        <tissue evidence="4">Muscle</tissue>
    </source>
</reference>
<dbReference type="InterPro" id="IPR036816">
    <property type="entry name" value="RNaseA-like_dom_sf"/>
</dbReference>
<sequence>MTLLQVDPDTAMALKGSYSALLLSLVLMGAWLALASGQQQTSTNDQFLRRHWDNPKTQATSNTAYCRLLTRCRGISRRNNTFIHDSITAINSICTGNRDGPVTSRRTFKITVCKFNPNTGTATGTPLVHRIVVICKKKLPVRFVTSVRPKIWA</sequence>